<evidence type="ECO:0000313" key="1">
    <source>
        <dbReference type="EMBL" id="WBL36353.1"/>
    </source>
</evidence>
<dbReference type="InterPro" id="IPR014777">
    <property type="entry name" value="4pyrrole_Mease_sub1"/>
</dbReference>
<evidence type="ECO:0008006" key="3">
    <source>
        <dbReference type="Google" id="ProtNLM"/>
    </source>
</evidence>
<evidence type="ECO:0000313" key="2">
    <source>
        <dbReference type="Proteomes" id="UP001212803"/>
    </source>
</evidence>
<protein>
    <recommendedName>
        <fullName evidence="3">Tetrapyrrole methylase domain-containing protein</fullName>
    </recommendedName>
</protein>
<sequence length="55" mass="5495">MTAGQDGVRIHVVGLGPGDPGLLTQATAALLASGLPVILRTRHHPTVAGLAFGGR</sequence>
<gene>
    <name evidence="1" type="ORF">O0235_01910</name>
</gene>
<proteinExistence type="predicted"/>
<dbReference type="SUPFAM" id="SSF53790">
    <property type="entry name" value="Tetrapyrrole methylase"/>
    <property type="match status" value="1"/>
</dbReference>
<accession>A0ABY7M757</accession>
<dbReference type="Proteomes" id="UP001212803">
    <property type="component" value="Chromosome"/>
</dbReference>
<organism evidence="1 2">
    <name type="scientific">Tepidiforma flava</name>
    <dbReference type="NCBI Taxonomy" id="3004094"/>
    <lineage>
        <taxon>Bacteria</taxon>
        <taxon>Bacillati</taxon>
        <taxon>Chloroflexota</taxon>
        <taxon>Tepidiformia</taxon>
        <taxon>Tepidiformales</taxon>
        <taxon>Tepidiformaceae</taxon>
        <taxon>Tepidiforma</taxon>
    </lineage>
</organism>
<reference evidence="1 2" key="1">
    <citation type="journal article" date="2023" name="ISME J.">
        <title>Thermophilic Dehalococcoidia with unusual traits shed light on an unexpected past.</title>
        <authorList>
            <person name="Palmer M."/>
            <person name="Covington J.K."/>
            <person name="Zhou E.M."/>
            <person name="Thomas S.C."/>
            <person name="Habib N."/>
            <person name="Seymour C.O."/>
            <person name="Lai D."/>
            <person name="Johnston J."/>
            <person name="Hashimi A."/>
            <person name="Jiao J.Y."/>
            <person name="Muok A.R."/>
            <person name="Liu L."/>
            <person name="Xian W.D."/>
            <person name="Zhi X.Y."/>
            <person name="Li M.M."/>
            <person name="Silva L.P."/>
            <person name="Bowen B.P."/>
            <person name="Louie K."/>
            <person name="Briegel A."/>
            <person name="Pett-Ridge J."/>
            <person name="Weber P.K."/>
            <person name="Tocheva E.I."/>
            <person name="Woyke T."/>
            <person name="Northen T.R."/>
            <person name="Mayali X."/>
            <person name="Li W.J."/>
            <person name="Hedlund B.P."/>
        </authorList>
    </citation>
    <scope>NUCLEOTIDE SEQUENCE [LARGE SCALE GENOMIC DNA]</scope>
    <source>
        <strain evidence="1 2">YIM 72310</strain>
    </source>
</reference>
<dbReference type="InterPro" id="IPR035996">
    <property type="entry name" value="4pyrrol_Methylase_sf"/>
</dbReference>
<dbReference type="EMBL" id="CP115149">
    <property type="protein sequence ID" value="WBL36353.1"/>
    <property type="molecule type" value="Genomic_DNA"/>
</dbReference>
<name>A0ABY7M757_9CHLR</name>
<dbReference type="RefSeq" id="WP_270056877.1">
    <property type="nucleotide sequence ID" value="NZ_CP115149.1"/>
</dbReference>
<keyword evidence="2" id="KW-1185">Reference proteome</keyword>
<dbReference type="Gene3D" id="3.40.1010.10">
    <property type="entry name" value="Cobalt-precorrin-4 Transmethylase, Domain 1"/>
    <property type="match status" value="1"/>
</dbReference>